<evidence type="ECO:0000256" key="1">
    <source>
        <dbReference type="SAM" id="MobiDB-lite"/>
    </source>
</evidence>
<dbReference type="AlphaFoldDB" id="A0AAU3I106"/>
<dbReference type="EMBL" id="CP109546">
    <property type="protein sequence ID" value="WTZ11092.1"/>
    <property type="molecule type" value="Genomic_DNA"/>
</dbReference>
<organism evidence="3">
    <name type="scientific">Streptomyces sp. NBC_01393</name>
    <dbReference type="NCBI Taxonomy" id="2903851"/>
    <lineage>
        <taxon>Bacteria</taxon>
        <taxon>Bacillati</taxon>
        <taxon>Actinomycetota</taxon>
        <taxon>Actinomycetes</taxon>
        <taxon>Kitasatosporales</taxon>
        <taxon>Streptomycetaceae</taxon>
        <taxon>Streptomyces</taxon>
    </lineage>
</organism>
<protein>
    <submittedName>
        <fullName evidence="3">Uncharacterized protein</fullName>
    </submittedName>
</protein>
<sequence>MSQRPLRTAITLVTAAAASLALSAGPAPAADRPVDPKALQDLAKAYLASVKYLDEKVALADGYVPRQCSSDPAGHGSMGYHYFKESRYGSLDPAKPSALLFEDGKDGKRRLAGVEWIVLDSDQNLKTSKDRPSMFGGQKFEGPMPGHYPGMPIHYDLHVWLWKQNPNGLFDRWNPRVKCPAAPAHTGKSDTPHTGKSGTAHTGSSGMAHTGSAGMAHTAH</sequence>
<evidence type="ECO:0000313" key="3">
    <source>
        <dbReference type="EMBL" id="WTZ11092.1"/>
    </source>
</evidence>
<reference evidence="3" key="1">
    <citation type="submission" date="2022-10" db="EMBL/GenBank/DDBJ databases">
        <title>The complete genomes of actinobacterial strains from the NBC collection.</title>
        <authorList>
            <person name="Joergensen T.S."/>
            <person name="Alvarez Arevalo M."/>
            <person name="Sterndorff E.B."/>
            <person name="Faurdal D."/>
            <person name="Vuksanovic O."/>
            <person name="Mourched A.-S."/>
            <person name="Charusanti P."/>
            <person name="Shaw S."/>
            <person name="Blin K."/>
            <person name="Weber T."/>
        </authorList>
    </citation>
    <scope>NUCLEOTIDE SEQUENCE</scope>
    <source>
        <strain evidence="3">NBC_01393</strain>
    </source>
</reference>
<feature type="region of interest" description="Disordered" evidence="1">
    <location>
        <begin position="181"/>
        <end position="220"/>
    </location>
</feature>
<feature type="chain" id="PRO_5043771456" evidence="2">
    <location>
        <begin position="30"/>
        <end position="220"/>
    </location>
</feature>
<evidence type="ECO:0000256" key="2">
    <source>
        <dbReference type="SAM" id="SignalP"/>
    </source>
</evidence>
<proteinExistence type="predicted"/>
<accession>A0AAU3I106</accession>
<keyword evidence="2" id="KW-0732">Signal</keyword>
<gene>
    <name evidence="3" type="ORF">OG699_25795</name>
</gene>
<feature type="compositionally biased region" description="Polar residues" evidence="1">
    <location>
        <begin position="194"/>
        <end position="207"/>
    </location>
</feature>
<name>A0AAU3I106_9ACTN</name>
<feature type="signal peptide" evidence="2">
    <location>
        <begin position="1"/>
        <end position="29"/>
    </location>
</feature>